<sequence>MHAYPKFNLCYHSLTSLIEPIYMKAFAVLIKAFLILLLLCTGFFFTEISTYVKSYVSPKIQLENTCHLSTQICQQGDVSITLEKDTLTPLQPSSILVNWPNQNAKNLIITLQGYDMAMGNPTFKLLPNADKSYSGDILLPICTQNTMIWVGTISDGNTSINVSLKAEQ</sequence>
<dbReference type="AlphaFoldDB" id="A0A6N3YU78"/>
<organism evidence="2 3">
    <name type="scientific">Aliivibrio fischeri</name>
    <name type="common">Vibrio fischeri</name>
    <dbReference type="NCBI Taxonomy" id="668"/>
    <lineage>
        <taxon>Bacteria</taxon>
        <taxon>Pseudomonadati</taxon>
        <taxon>Pseudomonadota</taxon>
        <taxon>Gammaproteobacteria</taxon>
        <taxon>Vibrionales</taxon>
        <taxon>Vibrionaceae</taxon>
        <taxon>Aliivibrio</taxon>
    </lineage>
</organism>
<evidence type="ECO:0000256" key="1">
    <source>
        <dbReference type="SAM" id="Phobius"/>
    </source>
</evidence>
<accession>A0A6N3YU78</accession>
<evidence type="ECO:0000313" key="3">
    <source>
        <dbReference type="Proteomes" id="UP000435323"/>
    </source>
</evidence>
<comment type="caution">
    <text evidence="2">The sequence shown here is derived from an EMBL/GenBank/DDBJ whole genome shotgun (WGS) entry which is preliminary data.</text>
</comment>
<keyword evidence="1" id="KW-0472">Membrane</keyword>
<keyword evidence="1" id="KW-1133">Transmembrane helix</keyword>
<name>A0A6N3YU78_ALIFS</name>
<protein>
    <submittedName>
        <fullName evidence="2">Uncharacterized protein</fullName>
    </submittedName>
</protein>
<proteinExistence type="predicted"/>
<evidence type="ECO:0000313" key="2">
    <source>
        <dbReference type="EMBL" id="MUK45012.1"/>
    </source>
</evidence>
<dbReference type="EMBL" id="WOBO01000005">
    <property type="protein sequence ID" value="MUK45012.1"/>
    <property type="molecule type" value="Genomic_DNA"/>
</dbReference>
<keyword evidence="1" id="KW-0812">Transmembrane</keyword>
<dbReference type="Proteomes" id="UP000435323">
    <property type="component" value="Unassembled WGS sequence"/>
</dbReference>
<reference evidence="2 3" key="1">
    <citation type="submission" date="2019-11" db="EMBL/GenBank/DDBJ databases">
        <title>Using colonization assays and comparative genomics to discover symbiosis behaviors and factors in Vibrio fischeri.</title>
        <authorList>
            <person name="Bongrand C."/>
            <person name="Moriano-Gutierrez S."/>
            <person name="Arevalo P."/>
            <person name="Mcfall-Ngai M."/>
            <person name="Visick K."/>
            <person name="Polz M.F."/>
            <person name="Ruby E.G."/>
        </authorList>
    </citation>
    <scope>NUCLEOTIDE SEQUENCE [LARGE SCALE GENOMIC DNA]</scope>
    <source>
        <strain evidence="3">emors.3.2</strain>
    </source>
</reference>
<gene>
    <name evidence="2" type="ORF">GNP77_06415</name>
</gene>
<feature type="transmembrane region" description="Helical" evidence="1">
    <location>
        <begin position="21"/>
        <end position="45"/>
    </location>
</feature>